<dbReference type="EMBL" id="JADINF010000158">
    <property type="protein sequence ID" value="MBO8424611.1"/>
    <property type="molecule type" value="Genomic_DNA"/>
</dbReference>
<reference evidence="2" key="2">
    <citation type="journal article" date="2021" name="PeerJ">
        <title>Extensive microbial diversity within the chicken gut microbiome revealed by metagenomics and culture.</title>
        <authorList>
            <person name="Gilroy R."/>
            <person name="Ravi A."/>
            <person name="Getino M."/>
            <person name="Pursley I."/>
            <person name="Horton D.L."/>
            <person name="Alikhan N.F."/>
            <person name="Baker D."/>
            <person name="Gharbi K."/>
            <person name="Hall N."/>
            <person name="Watson M."/>
            <person name="Adriaenssens E.M."/>
            <person name="Foster-Nyarko E."/>
            <person name="Jarju S."/>
            <person name="Secka A."/>
            <person name="Antonio M."/>
            <person name="Oren A."/>
            <person name="Chaudhuri R.R."/>
            <person name="La Ragione R."/>
            <person name="Hildebrand F."/>
            <person name="Pallen M.J."/>
        </authorList>
    </citation>
    <scope>NUCLEOTIDE SEQUENCE</scope>
    <source>
        <strain evidence="2">517</strain>
    </source>
</reference>
<feature type="transmembrane region" description="Helical" evidence="1">
    <location>
        <begin position="6"/>
        <end position="25"/>
    </location>
</feature>
<protein>
    <recommendedName>
        <fullName evidence="4">Bacteriocin UviB</fullName>
    </recommendedName>
</protein>
<keyword evidence="1" id="KW-0472">Membrane</keyword>
<evidence type="ECO:0000256" key="1">
    <source>
        <dbReference type="SAM" id="Phobius"/>
    </source>
</evidence>
<gene>
    <name evidence="2" type="ORF">IAB16_06285</name>
</gene>
<dbReference type="AlphaFoldDB" id="A0A940DHP4"/>
<organism evidence="2 3">
    <name type="scientific">Candidatus Stercoripulliclostridium pullicola</name>
    <dbReference type="NCBI Taxonomy" id="2840953"/>
    <lineage>
        <taxon>Bacteria</taxon>
        <taxon>Bacillati</taxon>
        <taxon>Bacillota</taxon>
        <taxon>Clostridia</taxon>
        <taxon>Eubacteriales</taxon>
        <taxon>Candidatus Stercoripulliclostridium</taxon>
    </lineage>
</organism>
<dbReference type="Proteomes" id="UP000727857">
    <property type="component" value="Unassembled WGS sequence"/>
</dbReference>
<evidence type="ECO:0000313" key="3">
    <source>
        <dbReference type="Proteomes" id="UP000727857"/>
    </source>
</evidence>
<evidence type="ECO:0008006" key="4">
    <source>
        <dbReference type="Google" id="ProtNLM"/>
    </source>
</evidence>
<proteinExistence type="predicted"/>
<keyword evidence="1" id="KW-0812">Transmembrane</keyword>
<sequence>MWEQIWETAINSGLWAMLFVALFVLQIKDSKAREEKYQNLINSLAEKLEIVEIIKDDIEEIKEIVKK</sequence>
<reference evidence="2" key="1">
    <citation type="submission" date="2020-10" db="EMBL/GenBank/DDBJ databases">
        <authorList>
            <person name="Gilroy R."/>
        </authorList>
    </citation>
    <scope>NUCLEOTIDE SEQUENCE</scope>
    <source>
        <strain evidence="2">517</strain>
    </source>
</reference>
<keyword evidence="1" id="KW-1133">Transmembrane helix</keyword>
<name>A0A940DHP4_9FIRM</name>
<accession>A0A940DHP4</accession>
<dbReference type="Pfam" id="PF10960">
    <property type="entry name" value="Holin_BhlA"/>
    <property type="match status" value="1"/>
</dbReference>
<evidence type="ECO:0000313" key="2">
    <source>
        <dbReference type="EMBL" id="MBO8424611.1"/>
    </source>
</evidence>
<dbReference type="InterPro" id="IPR024405">
    <property type="entry name" value="Phage_BhlA/UviB"/>
</dbReference>
<comment type="caution">
    <text evidence="2">The sequence shown here is derived from an EMBL/GenBank/DDBJ whole genome shotgun (WGS) entry which is preliminary data.</text>
</comment>